<evidence type="ECO:0000313" key="7">
    <source>
        <dbReference type="Proteomes" id="UP000240572"/>
    </source>
</evidence>
<dbReference type="GO" id="GO:0015179">
    <property type="term" value="F:L-amino acid transmembrane transporter activity"/>
    <property type="evidence" value="ECO:0007669"/>
    <property type="project" value="TreeGrafter"/>
</dbReference>
<feature type="transmembrane region" description="Helical" evidence="5">
    <location>
        <begin position="124"/>
        <end position="141"/>
    </location>
</feature>
<feature type="transmembrane region" description="Helical" evidence="5">
    <location>
        <begin position="344"/>
        <end position="368"/>
    </location>
</feature>
<evidence type="ECO:0000313" key="6">
    <source>
        <dbReference type="EMBL" id="PSK93505.1"/>
    </source>
</evidence>
<dbReference type="PIRSF" id="PIRSF006060">
    <property type="entry name" value="AA_transporter"/>
    <property type="match status" value="1"/>
</dbReference>
<proteinExistence type="predicted"/>
<feature type="transmembrane region" description="Helical" evidence="5">
    <location>
        <begin position="277"/>
        <end position="299"/>
    </location>
</feature>
<dbReference type="EMBL" id="PYGD01000002">
    <property type="protein sequence ID" value="PSK93505.1"/>
    <property type="molecule type" value="Genomic_DNA"/>
</dbReference>
<keyword evidence="3 5" id="KW-1133">Transmembrane helix</keyword>
<protein>
    <submittedName>
        <fullName evidence="6">Amino acid/polyamine/organocation transporter (APC superfamily)</fullName>
    </submittedName>
</protein>
<feature type="transmembrane region" description="Helical" evidence="5">
    <location>
        <begin position="409"/>
        <end position="429"/>
    </location>
</feature>
<dbReference type="GO" id="GO:0016020">
    <property type="term" value="C:membrane"/>
    <property type="evidence" value="ECO:0007669"/>
    <property type="project" value="UniProtKB-SubCell"/>
</dbReference>
<sequence>MTLKQPYKLTAAAGTAIVIANMVGTGAFTSLGFQLKDLQSPLAILSLWILGGLLALAGAFSYAEVGTSIKKSGGEYAFLSEIYHPLVGYLSGWISLTVGFAAPIALSAIAFSRYFPVTGIDTKWIAIVMIAGITFLHTLTLRTSSRLQVITTLFKIAVMAALILPGLIMKGHAAVEFSPDAAYYRDLQSGAFAIALVYVSYSYSGWNAAAYISEEFRNPRKALPLALIGGTLIVTLLYTLLQFVFLKHTPVAALAGQLEVGAIATKNMFGATAAQCFGLAISLLLVSGISAMVWVGPRVTSGMAAQHRLWQYFRPDASGIPRRALWLQFAISLLLILTGTFEQIMVYCGVLLTLSTMMVVGAVFILRLKKQSETAGTYRSPLFPLFQVLYLLLCAWMICYTINNHPLETLTGLGSLLAGIITYGISKALEPAKHNKRAPEL</sequence>
<evidence type="ECO:0000256" key="2">
    <source>
        <dbReference type="ARBA" id="ARBA00022692"/>
    </source>
</evidence>
<evidence type="ECO:0000256" key="5">
    <source>
        <dbReference type="SAM" id="Phobius"/>
    </source>
</evidence>
<dbReference type="Pfam" id="PF13520">
    <property type="entry name" value="AA_permease_2"/>
    <property type="match status" value="1"/>
</dbReference>
<accession>A0A2P8D8F0</accession>
<keyword evidence="2 5" id="KW-0812">Transmembrane</keyword>
<dbReference type="AlphaFoldDB" id="A0A2P8D8F0"/>
<dbReference type="PANTHER" id="PTHR11785:SF512">
    <property type="entry name" value="SOBREMESA, ISOFORM B"/>
    <property type="match status" value="1"/>
</dbReference>
<dbReference type="InterPro" id="IPR050598">
    <property type="entry name" value="AminoAcid_Transporter"/>
</dbReference>
<feature type="transmembrane region" description="Helical" evidence="5">
    <location>
        <begin position="153"/>
        <end position="171"/>
    </location>
</feature>
<keyword evidence="7" id="KW-1185">Reference proteome</keyword>
<name>A0A2P8D8F0_9BACT</name>
<feature type="transmembrane region" description="Helical" evidence="5">
    <location>
        <begin position="42"/>
        <end position="65"/>
    </location>
</feature>
<gene>
    <name evidence="6" type="ORF">B0I18_102475</name>
</gene>
<keyword evidence="4 5" id="KW-0472">Membrane</keyword>
<evidence type="ECO:0000256" key="4">
    <source>
        <dbReference type="ARBA" id="ARBA00023136"/>
    </source>
</evidence>
<comment type="subcellular location">
    <subcellularLocation>
        <location evidence="1">Membrane</location>
        <topology evidence="1">Multi-pass membrane protein</topology>
    </subcellularLocation>
</comment>
<dbReference type="RefSeq" id="WP_106522498.1">
    <property type="nucleotide sequence ID" value="NZ_PYGD01000002.1"/>
</dbReference>
<feature type="transmembrane region" description="Helical" evidence="5">
    <location>
        <begin position="225"/>
        <end position="245"/>
    </location>
</feature>
<dbReference type="OrthoDB" id="9806937at2"/>
<feature type="transmembrane region" description="Helical" evidence="5">
    <location>
        <begin position="86"/>
        <end position="112"/>
    </location>
</feature>
<dbReference type="Gene3D" id="1.20.1740.10">
    <property type="entry name" value="Amino acid/polyamine transporter I"/>
    <property type="match status" value="1"/>
</dbReference>
<dbReference type="PANTHER" id="PTHR11785">
    <property type="entry name" value="AMINO ACID TRANSPORTER"/>
    <property type="match status" value="1"/>
</dbReference>
<feature type="transmembrane region" description="Helical" evidence="5">
    <location>
        <begin position="320"/>
        <end position="338"/>
    </location>
</feature>
<organism evidence="6 7">
    <name type="scientific">Taibaiella chishuiensis</name>
    <dbReference type="NCBI Taxonomy" id="1434707"/>
    <lineage>
        <taxon>Bacteria</taxon>
        <taxon>Pseudomonadati</taxon>
        <taxon>Bacteroidota</taxon>
        <taxon>Chitinophagia</taxon>
        <taxon>Chitinophagales</taxon>
        <taxon>Chitinophagaceae</taxon>
        <taxon>Taibaiella</taxon>
    </lineage>
</organism>
<feature type="transmembrane region" description="Helical" evidence="5">
    <location>
        <begin position="191"/>
        <end position="213"/>
    </location>
</feature>
<dbReference type="Proteomes" id="UP000240572">
    <property type="component" value="Unassembled WGS sequence"/>
</dbReference>
<dbReference type="InterPro" id="IPR002293">
    <property type="entry name" value="AA/rel_permease1"/>
</dbReference>
<comment type="caution">
    <text evidence="6">The sequence shown here is derived from an EMBL/GenBank/DDBJ whole genome shotgun (WGS) entry which is preliminary data.</text>
</comment>
<evidence type="ECO:0000256" key="1">
    <source>
        <dbReference type="ARBA" id="ARBA00004141"/>
    </source>
</evidence>
<feature type="transmembrane region" description="Helical" evidence="5">
    <location>
        <begin position="380"/>
        <end position="403"/>
    </location>
</feature>
<reference evidence="6 7" key="1">
    <citation type="submission" date="2018-03" db="EMBL/GenBank/DDBJ databases">
        <title>Genomic Encyclopedia of Type Strains, Phase III (KMG-III): the genomes of soil and plant-associated and newly described type strains.</title>
        <authorList>
            <person name="Whitman W."/>
        </authorList>
    </citation>
    <scope>NUCLEOTIDE SEQUENCE [LARGE SCALE GENOMIC DNA]</scope>
    <source>
        <strain evidence="6 7">CGMCC 1.12700</strain>
    </source>
</reference>
<evidence type="ECO:0000256" key="3">
    <source>
        <dbReference type="ARBA" id="ARBA00022989"/>
    </source>
</evidence>